<protein>
    <submittedName>
        <fullName evidence="2">Polysaccharide deacetylase</fullName>
    </submittedName>
</protein>
<evidence type="ECO:0000259" key="1">
    <source>
        <dbReference type="PROSITE" id="PS51677"/>
    </source>
</evidence>
<sequence>MKNRIKFFLFLLSGLFVIFICVKNVSAIPISSNETTSENYDLDKKVSHDMKKVIYLTFDDGPSYKVTDRVLDILKEKDVKGTFFLIGSQIEGREEVVKRIYDEENSIGLHTYTHKFNKIYCSEDKFIQEMLACRIQINNVIGISPNIIRFPGGSSKHLNNRCLKKLHDNNFKVYDWNMDNTDGLNPKLSPYSLYRKATKGSEKLSKVILLLHCTDMNNNTCEALPEIIEYYKSQGYEFKTITEETQELYFPISRRTFTFFENII</sequence>
<gene>
    <name evidence="2" type="ORF">LF65_03777</name>
</gene>
<dbReference type="InterPro" id="IPR002509">
    <property type="entry name" value="NODB_dom"/>
</dbReference>
<dbReference type="PANTHER" id="PTHR10587:SF125">
    <property type="entry name" value="POLYSACCHARIDE DEACETYLASE YHEN-RELATED"/>
    <property type="match status" value="1"/>
</dbReference>
<dbReference type="GO" id="GO:0016810">
    <property type="term" value="F:hydrolase activity, acting on carbon-nitrogen (but not peptide) bonds"/>
    <property type="evidence" value="ECO:0007669"/>
    <property type="project" value="InterPro"/>
</dbReference>
<dbReference type="STRING" id="1520.LF65_03777"/>
<dbReference type="InterPro" id="IPR050248">
    <property type="entry name" value="Polysacc_deacetylase_ArnD"/>
</dbReference>
<dbReference type="KEGG" id="cbei:LF65_03777"/>
<dbReference type="PANTHER" id="PTHR10587">
    <property type="entry name" value="GLYCOSYL TRANSFERASE-RELATED"/>
    <property type="match status" value="1"/>
</dbReference>
<dbReference type="EMBL" id="CP010086">
    <property type="protein sequence ID" value="AJH00332.1"/>
    <property type="molecule type" value="Genomic_DNA"/>
</dbReference>
<dbReference type="InterPro" id="IPR011330">
    <property type="entry name" value="Glyco_hydro/deAcase_b/a-brl"/>
</dbReference>
<feature type="domain" description="NodB homology" evidence="1">
    <location>
        <begin position="52"/>
        <end position="239"/>
    </location>
</feature>
<dbReference type="Pfam" id="PF01522">
    <property type="entry name" value="Polysacc_deac_1"/>
    <property type="match status" value="1"/>
</dbReference>
<reference evidence="3" key="1">
    <citation type="submission" date="2014-12" db="EMBL/GenBank/DDBJ databases">
        <title>Genome sequence of Clostridium beijerinckii strain 59B.</title>
        <authorList>
            <person name="Little G.T."/>
            <person name="Minton N.P."/>
        </authorList>
    </citation>
    <scope>NUCLEOTIDE SEQUENCE [LARGE SCALE GENOMIC DNA]</scope>
    <source>
        <strain evidence="3">59B</strain>
    </source>
</reference>
<evidence type="ECO:0000313" key="2">
    <source>
        <dbReference type="EMBL" id="AJH00332.1"/>
    </source>
</evidence>
<dbReference type="Gene3D" id="3.20.20.370">
    <property type="entry name" value="Glycoside hydrolase/deacetylase"/>
    <property type="match status" value="1"/>
</dbReference>
<dbReference type="Proteomes" id="UP000031866">
    <property type="component" value="Chromosome"/>
</dbReference>
<name>A0A0B5QPY5_CLOBE</name>
<dbReference type="PROSITE" id="PS51677">
    <property type="entry name" value="NODB"/>
    <property type="match status" value="1"/>
</dbReference>
<dbReference type="CDD" id="cd10944">
    <property type="entry name" value="CE4_SmPgdA_like"/>
    <property type="match status" value="1"/>
</dbReference>
<organism evidence="2 3">
    <name type="scientific">Clostridium beijerinckii</name>
    <name type="common">Clostridium MP</name>
    <dbReference type="NCBI Taxonomy" id="1520"/>
    <lineage>
        <taxon>Bacteria</taxon>
        <taxon>Bacillati</taxon>
        <taxon>Bacillota</taxon>
        <taxon>Clostridia</taxon>
        <taxon>Eubacteriales</taxon>
        <taxon>Clostridiaceae</taxon>
        <taxon>Clostridium</taxon>
    </lineage>
</organism>
<proteinExistence type="predicted"/>
<dbReference type="AlphaFoldDB" id="A0A0B5QPY5"/>
<dbReference type="SUPFAM" id="SSF88713">
    <property type="entry name" value="Glycoside hydrolase/deacetylase"/>
    <property type="match status" value="1"/>
</dbReference>
<accession>A0A0B5QPY5</accession>
<dbReference type="GO" id="GO:0005975">
    <property type="term" value="P:carbohydrate metabolic process"/>
    <property type="evidence" value="ECO:0007669"/>
    <property type="project" value="InterPro"/>
</dbReference>
<evidence type="ECO:0000313" key="3">
    <source>
        <dbReference type="Proteomes" id="UP000031866"/>
    </source>
</evidence>
<dbReference type="RefSeq" id="WP_041898053.1">
    <property type="nucleotide sequence ID" value="NZ_CP010086.2"/>
</dbReference>
<dbReference type="OrthoDB" id="258610at2"/>